<accession>A0ABU3BDZ4</accession>
<evidence type="ECO:0000313" key="4">
    <source>
        <dbReference type="Proteomes" id="UP001259982"/>
    </source>
</evidence>
<dbReference type="EMBL" id="JAVRHY010000020">
    <property type="protein sequence ID" value="MDT0619741.1"/>
    <property type="molecule type" value="Genomic_DNA"/>
</dbReference>
<dbReference type="Proteomes" id="UP001259982">
    <property type="component" value="Unassembled WGS sequence"/>
</dbReference>
<evidence type="ECO:0000259" key="2">
    <source>
        <dbReference type="PROSITE" id="PS50234"/>
    </source>
</evidence>
<evidence type="ECO:0000256" key="1">
    <source>
        <dbReference type="SAM" id="Phobius"/>
    </source>
</evidence>
<keyword evidence="1" id="KW-1133">Transmembrane helix</keyword>
<organism evidence="3 4">
    <name type="scientific">Spectribacter acetivorans</name>
    <dbReference type="NCBI Taxonomy" id="3075603"/>
    <lineage>
        <taxon>Bacteria</taxon>
        <taxon>Pseudomonadati</taxon>
        <taxon>Pseudomonadota</taxon>
        <taxon>Gammaproteobacteria</taxon>
        <taxon>Salinisphaerales</taxon>
        <taxon>Salinisphaeraceae</taxon>
        <taxon>Spectribacter</taxon>
    </lineage>
</organism>
<gene>
    <name evidence="3" type="ORF">RM531_14785</name>
</gene>
<keyword evidence="1" id="KW-0472">Membrane</keyword>
<dbReference type="SMART" id="SM00327">
    <property type="entry name" value="VWA"/>
    <property type="match status" value="1"/>
</dbReference>
<keyword evidence="4" id="KW-1185">Reference proteome</keyword>
<feature type="domain" description="VWFA" evidence="2">
    <location>
        <begin position="86"/>
        <end position="227"/>
    </location>
</feature>
<dbReference type="RefSeq" id="WP_311660372.1">
    <property type="nucleotide sequence ID" value="NZ_JAVRHY010000020.1"/>
</dbReference>
<dbReference type="SUPFAM" id="SSF53300">
    <property type="entry name" value="vWA-like"/>
    <property type="match status" value="1"/>
</dbReference>
<evidence type="ECO:0000313" key="3">
    <source>
        <dbReference type="EMBL" id="MDT0619741.1"/>
    </source>
</evidence>
<sequence length="329" mass="35209">MNPFDLGLTRPWVLLALPLALLPLLAPGVAALNHPGIHGLPPDPWSRLVEVALRVAGCLAIAAILVGLAGPYRDDRRTIVTSQGAQVAIVLDRSRSMNDTFAGRSAEGSSEVGKAQAASELLLDFVNRRPDNLYGLIEFSTSPIFALPLTTHLTAIRAGLEAAAEDGLALTSVGGALGMAANLFEEQAAQGSRVVLLVSDGAAAIPPDAAGTIRQWFRQRDLRLYWVYMRTAGHPALAMDGEPGGEASSPEQKLHDYFRGLGVPYRAYQADNPEAMRRAIADIDQLERETLRTPVSLPRQALAPFSYIAALVLVGLLLAARAATLRRWA</sequence>
<name>A0ABU3BDZ4_9GAMM</name>
<comment type="caution">
    <text evidence="3">The sequence shown here is derived from an EMBL/GenBank/DDBJ whole genome shotgun (WGS) entry which is preliminary data.</text>
</comment>
<dbReference type="InterPro" id="IPR002035">
    <property type="entry name" value="VWF_A"/>
</dbReference>
<keyword evidence="1" id="KW-0812">Transmembrane</keyword>
<reference evidence="3 4" key="1">
    <citation type="submission" date="2023-09" db="EMBL/GenBank/DDBJ databases">
        <authorList>
            <person name="Rey-Velasco X."/>
        </authorList>
    </citation>
    <scope>NUCLEOTIDE SEQUENCE [LARGE SCALE GENOMIC DNA]</scope>
    <source>
        <strain evidence="3 4">P385</strain>
    </source>
</reference>
<dbReference type="Gene3D" id="3.40.50.410">
    <property type="entry name" value="von Willebrand factor, type A domain"/>
    <property type="match status" value="1"/>
</dbReference>
<feature type="transmembrane region" description="Helical" evidence="1">
    <location>
        <begin position="51"/>
        <end position="69"/>
    </location>
</feature>
<dbReference type="PROSITE" id="PS50234">
    <property type="entry name" value="VWFA"/>
    <property type="match status" value="1"/>
</dbReference>
<protein>
    <submittedName>
        <fullName evidence="3">VWA domain-containing protein</fullName>
    </submittedName>
</protein>
<dbReference type="Pfam" id="PF13519">
    <property type="entry name" value="VWA_2"/>
    <property type="match status" value="1"/>
</dbReference>
<feature type="transmembrane region" description="Helical" evidence="1">
    <location>
        <begin position="301"/>
        <end position="323"/>
    </location>
</feature>
<dbReference type="InterPro" id="IPR036465">
    <property type="entry name" value="vWFA_dom_sf"/>
</dbReference>
<proteinExistence type="predicted"/>